<evidence type="ECO:0000256" key="2">
    <source>
        <dbReference type="ARBA" id="ARBA00022552"/>
    </source>
</evidence>
<gene>
    <name evidence="4" type="ORF">GP486_004501</name>
</gene>
<dbReference type="GO" id="GO:0006364">
    <property type="term" value="P:rRNA processing"/>
    <property type="evidence" value="ECO:0007669"/>
    <property type="project" value="UniProtKB-KW"/>
</dbReference>
<accession>A0A9P8LAY2</accession>
<dbReference type="EMBL" id="JAGHQM010000716">
    <property type="protein sequence ID" value="KAH0558866.1"/>
    <property type="molecule type" value="Genomic_DNA"/>
</dbReference>
<dbReference type="InterPro" id="IPR019398">
    <property type="entry name" value="Pre-rRNA_process_TSR2"/>
</dbReference>
<reference evidence="4" key="1">
    <citation type="submission" date="2021-03" db="EMBL/GenBank/DDBJ databases">
        <title>Comparative genomics and phylogenomic investigation of the class Geoglossomycetes provide insights into ecological specialization and systematics.</title>
        <authorList>
            <person name="Melie T."/>
            <person name="Pirro S."/>
            <person name="Miller A.N."/>
            <person name="Quandt A."/>
        </authorList>
    </citation>
    <scope>NUCLEOTIDE SEQUENCE</scope>
    <source>
        <strain evidence="4">CAQ_001_2017</strain>
    </source>
</reference>
<keyword evidence="2" id="KW-0698">rRNA processing</keyword>
<evidence type="ECO:0008006" key="6">
    <source>
        <dbReference type="Google" id="ProtNLM"/>
    </source>
</evidence>
<keyword evidence="5" id="KW-1185">Reference proteome</keyword>
<feature type="compositionally biased region" description="Acidic residues" evidence="3">
    <location>
        <begin position="138"/>
        <end position="165"/>
    </location>
</feature>
<evidence type="ECO:0000313" key="4">
    <source>
        <dbReference type="EMBL" id="KAH0558866.1"/>
    </source>
</evidence>
<dbReference type="Pfam" id="PF10273">
    <property type="entry name" value="WGG"/>
    <property type="match status" value="1"/>
</dbReference>
<proteinExistence type="inferred from homology"/>
<comment type="caution">
    <text evidence="4">The sequence shown here is derived from an EMBL/GenBank/DDBJ whole genome shotgun (WGS) entry which is preliminary data.</text>
</comment>
<evidence type="ECO:0000256" key="1">
    <source>
        <dbReference type="ARBA" id="ARBA00006524"/>
    </source>
</evidence>
<organism evidence="4 5">
    <name type="scientific">Trichoglossum hirsutum</name>
    <dbReference type="NCBI Taxonomy" id="265104"/>
    <lineage>
        <taxon>Eukaryota</taxon>
        <taxon>Fungi</taxon>
        <taxon>Dikarya</taxon>
        <taxon>Ascomycota</taxon>
        <taxon>Pezizomycotina</taxon>
        <taxon>Geoglossomycetes</taxon>
        <taxon>Geoglossales</taxon>
        <taxon>Geoglossaceae</taxon>
        <taxon>Trichoglossum</taxon>
    </lineage>
</organism>
<feature type="region of interest" description="Disordered" evidence="3">
    <location>
        <begin position="131"/>
        <end position="200"/>
    </location>
</feature>
<dbReference type="PANTHER" id="PTHR21250">
    <property type="entry name" value="PRE-RRNA-PROCESSING PROTEIN TSR2 HOMOLOG"/>
    <property type="match status" value="1"/>
</dbReference>
<protein>
    <recommendedName>
        <fullName evidence="6">Pre-rRNA-processing protein TSR2</fullName>
    </recommendedName>
</protein>
<name>A0A9P8LAY2_9PEZI</name>
<sequence length="200" mass="22376">MASTPSAITADQTQARFELGITIALFRWPALTLAVQNEWGGAESASKREWFAGAIVEMFEQRPQTDLEDVETTLLQVMADEFEVNVEDDSAYHVAQVIMEIRSTTQEGDFSIVDKLHSDWVAKNKMPTATFTKVEKNDNEDDTDGDSVDLEEDSEDEGEGEDVEMTDAPTQANPRERRQNPEPEVDEDGFTKVVGKKKRG</sequence>
<dbReference type="AlphaFoldDB" id="A0A9P8LAY2"/>
<evidence type="ECO:0000256" key="3">
    <source>
        <dbReference type="SAM" id="MobiDB-lite"/>
    </source>
</evidence>
<evidence type="ECO:0000313" key="5">
    <source>
        <dbReference type="Proteomes" id="UP000750711"/>
    </source>
</evidence>
<dbReference type="Proteomes" id="UP000750711">
    <property type="component" value="Unassembled WGS sequence"/>
</dbReference>
<comment type="similarity">
    <text evidence="1">Belongs to the TSR2 family.</text>
</comment>